<dbReference type="SMART" id="SM00614">
    <property type="entry name" value="ZnF_BED"/>
    <property type="match status" value="1"/>
</dbReference>
<dbReference type="InterPro" id="IPR003656">
    <property type="entry name" value="Znf_BED"/>
</dbReference>
<dbReference type="EMBL" id="VIIS01000192">
    <property type="protein sequence ID" value="KAF0312082.1"/>
    <property type="molecule type" value="Genomic_DNA"/>
</dbReference>
<accession>A0A6A4XCR6</accession>
<evidence type="ECO:0000256" key="2">
    <source>
        <dbReference type="ARBA" id="ARBA00022771"/>
    </source>
</evidence>
<dbReference type="GO" id="GO:0008270">
    <property type="term" value="F:zinc ion binding"/>
    <property type="evidence" value="ECO:0007669"/>
    <property type="project" value="UniProtKB-KW"/>
</dbReference>
<organism evidence="7 8">
    <name type="scientific">Amphibalanus amphitrite</name>
    <name type="common">Striped barnacle</name>
    <name type="synonym">Balanus amphitrite</name>
    <dbReference type="NCBI Taxonomy" id="1232801"/>
    <lineage>
        <taxon>Eukaryota</taxon>
        <taxon>Metazoa</taxon>
        <taxon>Ecdysozoa</taxon>
        <taxon>Arthropoda</taxon>
        <taxon>Crustacea</taxon>
        <taxon>Multicrustacea</taxon>
        <taxon>Cirripedia</taxon>
        <taxon>Thoracica</taxon>
        <taxon>Thoracicalcarea</taxon>
        <taxon>Balanomorpha</taxon>
        <taxon>Balanoidea</taxon>
        <taxon>Balanidae</taxon>
        <taxon>Amphibalaninae</taxon>
        <taxon>Amphibalanus</taxon>
    </lineage>
</organism>
<feature type="region of interest" description="Disordered" evidence="5">
    <location>
        <begin position="30"/>
        <end position="94"/>
    </location>
</feature>
<sequence>MSIENRTHETGAAELSCDCAALCEMVTWPGTCRQTPARSRPADPEPPAPKRRRAEPVPARSQSPPAADAAAVAVSPSAERRPEPAAQPADKTVNISVSIKAEGMSDTMVGELLEHSQSAPMLDPDMEPGGSDVVERSRSSSSFAWNQFTRLDPETVSCNLCLKSYRHPTSASTSNLWRHLERYHQLHRHTE</sequence>
<proteinExistence type="predicted"/>
<dbReference type="OrthoDB" id="10249567at2759"/>
<evidence type="ECO:0000313" key="7">
    <source>
        <dbReference type="EMBL" id="KAF0312082.1"/>
    </source>
</evidence>
<gene>
    <name evidence="7" type="ORF">FJT64_001798</name>
</gene>
<dbReference type="InterPro" id="IPR036236">
    <property type="entry name" value="Znf_C2H2_sf"/>
</dbReference>
<feature type="domain" description="BED-type" evidence="6">
    <location>
        <begin position="139"/>
        <end position="191"/>
    </location>
</feature>
<comment type="caution">
    <text evidence="7">The sequence shown here is derived from an EMBL/GenBank/DDBJ whole genome shotgun (WGS) entry which is preliminary data.</text>
</comment>
<name>A0A6A4XCR6_AMPAM</name>
<reference evidence="7 8" key="1">
    <citation type="submission" date="2019-07" db="EMBL/GenBank/DDBJ databases">
        <title>Draft genome assembly of a fouling barnacle, Amphibalanus amphitrite (Darwin, 1854): The first reference genome for Thecostraca.</title>
        <authorList>
            <person name="Kim W."/>
        </authorList>
    </citation>
    <scope>NUCLEOTIDE SEQUENCE [LARGE SCALE GENOMIC DNA]</scope>
    <source>
        <strain evidence="7">SNU_AA5</strain>
        <tissue evidence="7">Soma without cirri and trophi</tissue>
    </source>
</reference>
<evidence type="ECO:0000259" key="6">
    <source>
        <dbReference type="PROSITE" id="PS50808"/>
    </source>
</evidence>
<keyword evidence="1" id="KW-0479">Metal-binding</keyword>
<keyword evidence="8" id="KW-1185">Reference proteome</keyword>
<evidence type="ECO:0000313" key="8">
    <source>
        <dbReference type="Proteomes" id="UP000440578"/>
    </source>
</evidence>
<evidence type="ECO:0000256" key="4">
    <source>
        <dbReference type="PROSITE-ProRule" id="PRU00027"/>
    </source>
</evidence>
<evidence type="ECO:0000256" key="1">
    <source>
        <dbReference type="ARBA" id="ARBA00022723"/>
    </source>
</evidence>
<dbReference type="Proteomes" id="UP000440578">
    <property type="component" value="Unassembled WGS sequence"/>
</dbReference>
<dbReference type="PROSITE" id="PS50808">
    <property type="entry name" value="ZF_BED"/>
    <property type="match status" value="1"/>
</dbReference>
<protein>
    <recommendedName>
        <fullName evidence="6">BED-type domain-containing protein</fullName>
    </recommendedName>
</protein>
<evidence type="ECO:0000256" key="3">
    <source>
        <dbReference type="ARBA" id="ARBA00022833"/>
    </source>
</evidence>
<dbReference type="SUPFAM" id="SSF57667">
    <property type="entry name" value="beta-beta-alpha zinc fingers"/>
    <property type="match status" value="1"/>
</dbReference>
<dbReference type="GO" id="GO:0003677">
    <property type="term" value="F:DNA binding"/>
    <property type="evidence" value="ECO:0007669"/>
    <property type="project" value="InterPro"/>
</dbReference>
<keyword evidence="3" id="KW-0862">Zinc</keyword>
<keyword evidence="2 4" id="KW-0863">Zinc-finger</keyword>
<evidence type="ECO:0000256" key="5">
    <source>
        <dbReference type="SAM" id="MobiDB-lite"/>
    </source>
</evidence>
<feature type="compositionally biased region" description="Low complexity" evidence="5">
    <location>
        <begin position="56"/>
        <end position="77"/>
    </location>
</feature>
<dbReference type="AlphaFoldDB" id="A0A6A4XCR6"/>
<dbReference type="Pfam" id="PF02892">
    <property type="entry name" value="zf-BED"/>
    <property type="match status" value="1"/>
</dbReference>